<protein>
    <submittedName>
        <fullName evidence="2">Uncharacterized protein</fullName>
    </submittedName>
</protein>
<evidence type="ECO:0000313" key="2">
    <source>
        <dbReference type="EMBL" id="MBC8574456.1"/>
    </source>
</evidence>
<organism evidence="2 3">
    <name type="scientific">Jingyaoa shaoxingensis</name>
    <dbReference type="NCBI Taxonomy" id="2763671"/>
    <lineage>
        <taxon>Bacteria</taxon>
        <taxon>Bacillati</taxon>
        <taxon>Bacillota</taxon>
        <taxon>Clostridia</taxon>
        <taxon>Lachnospirales</taxon>
        <taxon>Lachnospiraceae</taxon>
        <taxon>Jingyaoa</taxon>
    </lineage>
</organism>
<keyword evidence="3" id="KW-1185">Reference proteome</keyword>
<evidence type="ECO:0000313" key="3">
    <source>
        <dbReference type="Proteomes" id="UP000657421"/>
    </source>
</evidence>
<dbReference type="EMBL" id="JACRSZ010000022">
    <property type="protein sequence ID" value="MBC8574456.1"/>
    <property type="molecule type" value="Genomic_DNA"/>
</dbReference>
<reference evidence="2 3" key="1">
    <citation type="submission" date="2020-08" db="EMBL/GenBank/DDBJ databases">
        <title>Genome public.</title>
        <authorList>
            <person name="Liu C."/>
            <person name="Sun Q."/>
        </authorList>
    </citation>
    <scope>NUCLEOTIDE SEQUENCE [LARGE SCALE GENOMIC DNA]</scope>
    <source>
        <strain evidence="2 3">NSJ-46</strain>
    </source>
</reference>
<name>A0ABR7NDH9_9FIRM</name>
<evidence type="ECO:0000256" key="1">
    <source>
        <dbReference type="SAM" id="Phobius"/>
    </source>
</evidence>
<keyword evidence="1" id="KW-0812">Transmembrane</keyword>
<sequence>MSNKLKKNSAQKRTRRYLGINQKLINQYNKKEAEDKAMLAVSTSICWMTYLALYDLLGFKEKRLRKFYSMAIDMKVKWHDDACTDITTEAMQNYCIAKKIKYQDWIRSIPEVQKRALCPVTITTNEGIRYLDAVILANILPMVVILKEEFRVSTKKVNEVLDKIKHMIGCYAVRQPRCKKPYLDDQSIIAMFKEELKLNLETGERVA</sequence>
<dbReference type="Proteomes" id="UP000657421">
    <property type="component" value="Unassembled WGS sequence"/>
</dbReference>
<comment type="caution">
    <text evidence="2">The sequence shown here is derived from an EMBL/GenBank/DDBJ whole genome shotgun (WGS) entry which is preliminary data.</text>
</comment>
<keyword evidence="1" id="KW-0472">Membrane</keyword>
<gene>
    <name evidence="2" type="ORF">H8716_15495</name>
</gene>
<proteinExistence type="predicted"/>
<keyword evidence="1" id="KW-1133">Transmembrane helix</keyword>
<feature type="transmembrane region" description="Helical" evidence="1">
    <location>
        <begin position="37"/>
        <end position="57"/>
    </location>
</feature>
<accession>A0ABR7NDH9</accession>
<dbReference type="RefSeq" id="WP_249309917.1">
    <property type="nucleotide sequence ID" value="NZ_JACRSZ010000022.1"/>
</dbReference>